<protein>
    <submittedName>
        <fullName evidence="1">Uncharacterized protein</fullName>
    </submittedName>
</protein>
<reference evidence="1 2" key="1">
    <citation type="submission" date="2024-07" db="EMBL/GenBank/DDBJ databases">
        <title>Section-level genome sequencing and comparative genomics of Aspergillus sections Usti and Cavernicolus.</title>
        <authorList>
            <consortium name="Lawrence Berkeley National Laboratory"/>
            <person name="Nybo J.L."/>
            <person name="Vesth T.C."/>
            <person name="Theobald S."/>
            <person name="Frisvad J.C."/>
            <person name="Larsen T.O."/>
            <person name="Kjaerboelling I."/>
            <person name="Rothschild-Mancinelli K."/>
            <person name="Lyhne E.K."/>
            <person name="Kogle M.E."/>
            <person name="Barry K."/>
            <person name="Clum A."/>
            <person name="Na H."/>
            <person name="Ledsgaard L."/>
            <person name="Lin J."/>
            <person name="Lipzen A."/>
            <person name="Kuo A."/>
            <person name="Riley R."/>
            <person name="Mondo S."/>
            <person name="Labutti K."/>
            <person name="Haridas S."/>
            <person name="Pangalinan J."/>
            <person name="Salamov A.A."/>
            <person name="Simmons B.A."/>
            <person name="Magnuson J.K."/>
            <person name="Chen J."/>
            <person name="Drula E."/>
            <person name="Henrissat B."/>
            <person name="Wiebenga A."/>
            <person name="Lubbers R.J."/>
            <person name="Gomes A.C."/>
            <person name="Macurrencykelacurrency M.R."/>
            <person name="Stajich J."/>
            <person name="Grigoriev I.V."/>
            <person name="Mortensen U.H."/>
            <person name="De Vries R.P."/>
            <person name="Baker S.E."/>
            <person name="Andersen M.R."/>
        </authorList>
    </citation>
    <scope>NUCLEOTIDE SEQUENCE [LARGE SCALE GENOMIC DNA]</scope>
    <source>
        <strain evidence="1 2">CBS 449.75</strain>
    </source>
</reference>
<name>A0ABR4M702_9EURO</name>
<gene>
    <name evidence="1" type="ORF">BJX67DRAFT_339369</name>
</gene>
<dbReference type="GeneID" id="98142724"/>
<dbReference type="EMBL" id="JBFXLQ010000001">
    <property type="protein sequence ID" value="KAL2872389.1"/>
    <property type="molecule type" value="Genomic_DNA"/>
</dbReference>
<comment type="caution">
    <text evidence="1">The sequence shown here is derived from an EMBL/GenBank/DDBJ whole genome shotgun (WGS) entry which is preliminary data.</text>
</comment>
<accession>A0ABR4M702</accession>
<proteinExistence type="predicted"/>
<dbReference type="RefSeq" id="XP_070891368.1">
    <property type="nucleotide sequence ID" value="XM_071027652.1"/>
</dbReference>
<organism evidence="1 2">
    <name type="scientific">Aspergillus lucknowensis</name>
    <dbReference type="NCBI Taxonomy" id="176173"/>
    <lineage>
        <taxon>Eukaryota</taxon>
        <taxon>Fungi</taxon>
        <taxon>Dikarya</taxon>
        <taxon>Ascomycota</taxon>
        <taxon>Pezizomycotina</taxon>
        <taxon>Eurotiomycetes</taxon>
        <taxon>Eurotiomycetidae</taxon>
        <taxon>Eurotiales</taxon>
        <taxon>Aspergillaceae</taxon>
        <taxon>Aspergillus</taxon>
        <taxon>Aspergillus subgen. Nidulantes</taxon>
    </lineage>
</organism>
<evidence type="ECO:0000313" key="1">
    <source>
        <dbReference type="EMBL" id="KAL2872389.1"/>
    </source>
</evidence>
<evidence type="ECO:0000313" key="2">
    <source>
        <dbReference type="Proteomes" id="UP001610432"/>
    </source>
</evidence>
<keyword evidence="2" id="KW-1185">Reference proteome</keyword>
<sequence length="163" mass="18330">MNLGISETPGLVIIACMIEKCLFGMLKPGKYTLTAAGLLSHPHFPEFFRYLSHTLINGSRFRRTQDFELAFDLLFQFLQASYQFRPAGLSHFASEILQVPCSAGTGVVDCHLNMIGIYLAIWVHRFCSNRSHHLFRSLIPTSPSSAQFTVRYRMGDTPTSAIL</sequence>
<dbReference type="Proteomes" id="UP001610432">
    <property type="component" value="Unassembled WGS sequence"/>
</dbReference>